<accession>A0A067MVZ3</accession>
<dbReference type="Proteomes" id="UP000027195">
    <property type="component" value="Unassembled WGS sequence"/>
</dbReference>
<gene>
    <name evidence="1" type="ORF">BOTBODRAFT_184697</name>
</gene>
<dbReference type="OrthoDB" id="3268380at2759"/>
<dbReference type="InterPro" id="IPR032675">
    <property type="entry name" value="LRR_dom_sf"/>
</dbReference>
<dbReference type="EMBL" id="KL198020">
    <property type="protein sequence ID" value="KDQ18840.1"/>
    <property type="molecule type" value="Genomic_DNA"/>
</dbReference>
<evidence type="ECO:0000313" key="2">
    <source>
        <dbReference type="Proteomes" id="UP000027195"/>
    </source>
</evidence>
<dbReference type="Gene3D" id="3.80.10.10">
    <property type="entry name" value="Ribonuclease Inhibitor"/>
    <property type="match status" value="1"/>
</dbReference>
<proteinExistence type="predicted"/>
<dbReference type="InParanoid" id="A0A067MVZ3"/>
<name>A0A067MVZ3_BOTB1</name>
<protein>
    <submittedName>
        <fullName evidence="1">Uncharacterized protein</fullName>
    </submittedName>
</protein>
<keyword evidence="2" id="KW-1185">Reference proteome</keyword>
<organism evidence="1 2">
    <name type="scientific">Botryobasidium botryosum (strain FD-172 SS1)</name>
    <dbReference type="NCBI Taxonomy" id="930990"/>
    <lineage>
        <taxon>Eukaryota</taxon>
        <taxon>Fungi</taxon>
        <taxon>Dikarya</taxon>
        <taxon>Basidiomycota</taxon>
        <taxon>Agaricomycotina</taxon>
        <taxon>Agaricomycetes</taxon>
        <taxon>Cantharellales</taxon>
        <taxon>Botryobasidiaceae</taxon>
        <taxon>Botryobasidium</taxon>
    </lineage>
</organism>
<dbReference type="SUPFAM" id="SSF52047">
    <property type="entry name" value="RNI-like"/>
    <property type="match status" value="1"/>
</dbReference>
<dbReference type="AlphaFoldDB" id="A0A067MVZ3"/>
<dbReference type="Gene3D" id="1.20.1280.50">
    <property type="match status" value="1"/>
</dbReference>
<dbReference type="HOGENOM" id="CLU_022942_0_0_1"/>
<evidence type="ECO:0000313" key="1">
    <source>
        <dbReference type="EMBL" id="KDQ18840.1"/>
    </source>
</evidence>
<reference evidence="2" key="1">
    <citation type="journal article" date="2014" name="Proc. Natl. Acad. Sci. U.S.A.">
        <title>Extensive sampling of basidiomycete genomes demonstrates inadequacy of the white-rot/brown-rot paradigm for wood decay fungi.</title>
        <authorList>
            <person name="Riley R."/>
            <person name="Salamov A.A."/>
            <person name="Brown D.W."/>
            <person name="Nagy L.G."/>
            <person name="Floudas D."/>
            <person name="Held B.W."/>
            <person name="Levasseur A."/>
            <person name="Lombard V."/>
            <person name="Morin E."/>
            <person name="Otillar R."/>
            <person name="Lindquist E.A."/>
            <person name="Sun H."/>
            <person name="LaButti K.M."/>
            <person name="Schmutz J."/>
            <person name="Jabbour D."/>
            <person name="Luo H."/>
            <person name="Baker S.E."/>
            <person name="Pisabarro A.G."/>
            <person name="Walton J.D."/>
            <person name="Blanchette R.A."/>
            <person name="Henrissat B."/>
            <person name="Martin F."/>
            <person name="Cullen D."/>
            <person name="Hibbett D.S."/>
            <person name="Grigoriev I.V."/>
        </authorList>
    </citation>
    <scope>NUCLEOTIDE SEQUENCE [LARGE SCALE GENOMIC DNA]</scope>
    <source>
        <strain evidence="2">FD-172 SS1</strain>
    </source>
</reference>
<sequence>MVARSLLELELSGQSLYLLDELISSLRTDNHTPANNSEQDARRRLIAYRKRSELVSEVFLSEVARVRAQCNQLTPIHILPVEILTQIFLLGATDDIRSFKSFPRFSTAISHVCQLWRDVSLSTPSLWTLFRPGLPRGLASRAKSVPRDLIAWHDPQNSPDVTPIRSSLSNMRSLRIVLPHNKTSFDLTPYMLGSAPNLSSLHISVKIVDRRFNECVGEIPTRPFEGRHHLLDVSISRCAIRWDSALFTRLRRLRLRRIPSTRRIRVRELLEILRACPDLEDLSLIKCGFQGDDSGEPLSTAMLPRLRNVLLISQRFIGTQGTLLSPVLAPESANINVRCSVIQNMDDLFRESLQTASPSNPSLLPLLETALSRCRRLTLGRVIAFGEIKFDILGDGITLSLGLGDQRVRQELEKLVSYLVRAPEIECLTVASMGASFAASLIRILRQLPRLRQLVFDTCWAECEDMIFSALADANWLHGIEEITLERSMGHHGPLLRLIQSRAFNAELTPIRKVTILNYEGDDSEGLGTLETYVDEFVHQQ</sequence>
<dbReference type="STRING" id="930990.A0A067MVZ3"/>